<protein>
    <submittedName>
        <fullName evidence="1">Uncharacterized protein</fullName>
    </submittedName>
</protein>
<proteinExistence type="predicted"/>
<dbReference type="STRING" id="268505.A0A2A9PFR2"/>
<dbReference type="OrthoDB" id="5336357at2759"/>
<gene>
    <name evidence="1" type="ORF">XA68_11943</name>
</gene>
<dbReference type="Proteomes" id="UP000037136">
    <property type="component" value="Unassembled WGS sequence"/>
</dbReference>
<comment type="caution">
    <text evidence="1">The sequence shown here is derived from an EMBL/GenBank/DDBJ whole genome shotgun (WGS) entry which is preliminary data.</text>
</comment>
<dbReference type="EMBL" id="LAZP02000177">
    <property type="protein sequence ID" value="PFH59733.1"/>
    <property type="molecule type" value="Genomic_DNA"/>
</dbReference>
<keyword evidence="2" id="KW-1185">Reference proteome</keyword>
<name>A0A2A9PFR2_OPHUN</name>
<evidence type="ECO:0000313" key="2">
    <source>
        <dbReference type="Proteomes" id="UP000037136"/>
    </source>
</evidence>
<accession>A0A2A9PFR2</accession>
<dbReference type="AlphaFoldDB" id="A0A2A9PFR2"/>
<sequence>MLLPPLPQDWTPSSSTIAARLSIIVSHLDISWRHIEMVKRKRSIPELGATPSPSISSGGTTAPVVCLPSLYFPSAPHLPSRTLKRFRDGRPSDNQVHQRTLGILFSAQRRENTAPSTQQVQIQTVPCPSHDRQRTLHRYWNIESAPSSIAESPQLEPSLILALESACDDCGRCLVEGDGDALDACSWACVVCGRLVCLGCSVSNLGEDRHCLRCAGANVWLRRRRSNDRMLVF</sequence>
<organism evidence="1 2">
    <name type="scientific">Ophiocordyceps unilateralis</name>
    <name type="common">Zombie-ant fungus</name>
    <name type="synonym">Torrubia unilateralis</name>
    <dbReference type="NCBI Taxonomy" id="268505"/>
    <lineage>
        <taxon>Eukaryota</taxon>
        <taxon>Fungi</taxon>
        <taxon>Dikarya</taxon>
        <taxon>Ascomycota</taxon>
        <taxon>Pezizomycotina</taxon>
        <taxon>Sordariomycetes</taxon>
        <taxon>Hypocreomycetidae</taxon>
        <taxon>Hypocreales</taxon>
        <taxon>Ophiocordycipitaceae</taxon>
        <taxon>Ophiocordyceps</taxon>
    </lineage>
</organism>
<reference evidence="1 2" key="2">
    <citation type="journal article" date="2017" name="Sci. Rep.">
        <title>Ant-infecting Ophiocordyceps genomes reveal a high diversity of potential behavioral manipulation genes and a possible major role for enterotoxins.</title>
        <authorList>
            <person name="de Bekker C."/>
            <person name="Ohm R.A."/>
            <person name="Evans H.C."/>
            <person name="Brachmann A."/>
            <person name="Hughes D.P."/>
        </authorList>
    </citation>
    <scope>NUCLEOTIDE SEQUENCE [LARGE SCALE GENOMIC DNA]</scope>
    <source>
        <strain evidence="1 2">SC16a</strain>
    </source>
</reference>
<evidence type="ECO:0000313" key="1">
    <source>
        <dbReference type="EMBL" id="PFH59733.1"/>
    </source>
</evidence>
<reference evidence="1 2" key="1">
    <citation type="journal article" date="2015" name="BMC Genomics">
        <title>Gene expression during zombie ant biting behavior reflects the complexity underlying fungal parasitic behavioral manipulation.</title>
        <authorList>
            <person name="de Bekker C."/>
            <person name="Ohm R.A."/>
            <person name="Loreto R.G."/>
            <person name="Sebastian A."/>
            <person name="Albert I."/>
            <person name="Merrow M."/>
            <person name="Brachmann A."/>
            <person name="Hughes D.P."/>
        </authorList>
    </citation>
    <scope>NUCLEOTIDE SEQUENCE [LARGE SCALE GENOMIC DNA]</scope>
    <source>
        <strain evidence="1 2">SC16a</strain>
    </source>
</reference>